<organism evidence="2 3">
    <name type="scientific">Hyaloscypha hepaticicola</name>
    <dbReference type="NCBI Taxonomy" id="2082293"/>
    <lineage>
        <taxon>Eukaryota</taxon>
        <taxon>Fungi</taxon>
        <taxon>Dikarya</taxon>
        <taxon>Ascomycota</taxon>
        <taxon>Pezizomycotina</taxon>
        <taxon>Leotiomycetes</taxon>
        <taxon>Helotiales</taxon>
        <taxon>Hyaloscyphaceae</taxon>
        <taxon>Hyaloscypha</taxon>
    </lineage>
</organism>
<evidence type="ECO:0000313" key="3">
    <source>
        <dbReference type="Proteomes" id="UP000235672"/>
    </source>
</evidence>
<name>A0A2J6PV60_9HELO</name>
<feature type="region of interest" description="Disordered" evidence="1">
    <location>
        <begin position="207"/>
        <end position="293"/>
    </location>
</feature>
<dbReference type="EMBL" id="KZ613497">
    <property type="protein sequence ID" value="PMD17915.1"/>
    <property type="molecule type" value="Genomic_DNA"/>
</dbReference>
<sequence length="293" mass="32296">MTTAVHGRLLRRCLRGASEEGWEEASKEWLESCEASAHDGYVGFDGGPHEEIWGADNMNAGFDTDDGNNSYAERIMSVKLEMIDLIGGHVNEDGSENSIISRRSSQGESAYHIKPDEQLLKEHVNLDSQGDLGVRFTRGSALPLSPSRTYGKSDSRPRRRTLHPEPTTWPLPTHELGLEPGSKRGVENSNLRTDYFLLRNNLSDASETLDISENGSEPLGEPSSSDDGSQGSELPSIITGLTVRTSRPRSPNSDMELEIEREVHGDVTVRIGNIGTTPQLQEEQAWDRQSEIA</sequence>
<feature type="region of interest" description="Disordered" evidence="1">
    <location>
        <begin position="137"/>
        <end position="187"/>
    </location>
</feature>
<feature type="compositionally biased region" description="Polar residues" evidence="1">
    <location>
        <begin position="242"/>
        <end position="253"/>
    </location>
</feature>
<protein>
    <submittedName>
        <fullName evidence="2">Uncharacterized protein</fullName>
    </submittedName>
</protein>
<dbReference type="Proteomes" id="UP000235672">
    <property type="component" value="Unassembled WGS sequence"/>
</dbReference>
<evidence type="ECO:0000256" key="1">
    <source>
        <dbReference type="SAM" id="MobiDB-lite"/>
    </source>
</evidence>
<proteinExistence type="predicted"/>
<gene>
    <name evidence="2" type="ORF">NA56DRAFT_707320</name>
</gene>
<dbReference type="AlphaFoldDB" id="A0A2J6PV60"/>
<feature type="compositionally biased region" description="Basic and acidic residues" evidence="1">
    <location>
        <begin position="258"/>
        <end position="267"/>
    </location>
</feature>
<accession>A0A2J6PV60</accession>
<evidence type="ECO:0000313" key="2">
    <source>
        <dbReference type="EMBL" id="PMD17915.1"/>
    </source>
</evidence>
<reference evidence="2 3" key="1">
    <citation type="submission" date="2016-05" db="EMBL/GenBank/DDBJ databases">
        <title>A degradative enzymes factory behind the ericoid mycorrhizal symbiosis.</title>
        <authorList>
            <consortium name="DOE Joint Genome Institute"/>
            <person name="Martino E."/>
            <person name="Morin E."/>
            <person name="Grelet G."/>
            <person name="Kuo A."/>
            <person name="Kohler A."/>
            <person name="Daghino S."/>
            <person name="Barry K."/>
            <person name="Choi C."/>
            <person name="Cichocki N."/>
            <person name="Clum A."/>
            <person name="Copeland A."/>
            <person name="Hainaut M."/>
            <person name="Haridas S."/>
            <person name="Labutti K."/>
            <person name="Lindquist E."/>
            <person name="Lipzen A."/>
            <person name="Khouja H.-R."/>
            <person name="Murat C."/>
            <person name="Ohm R."/>
            <person name="Olson A."/>
            <person name="Spatafora J."/>
            <person name="Veneault-Fourrey C."/>
            <person name="Henrissat B."/>
            <person name="Grigoriev I."/>
            <person name="Martin F."/>
            <person name="Perotto S."/>
        </authorList>
    </citation>
    <scope>NUCLEOTIDE SEQUENCE [LARGE SCALE GENOMIC DNA]</scope>
    <source>
        <strain evidence="2 3">UAMH 7357</strain>
    </source>
</reference>
<feature type="compositionally biased region" description="Polar residues" evidence="1">
    <location>
        <begin position="222"/>
        <end position="233"/>
    </location>
</feature>
<keyword evidence="3" id="KW-1185">Reference proteome</keyword>